<evidence type="ECO:0000313" key="2">
    <source>
        <dbReference type="EMBL" id="GBO07406.1"/>
    </source>
</evidence>
<evidence type="ECO:0000313" key="4">
    <source>
        <dbReference type="Proteomes" id="UP000499080"/>
    </source>
</evidence>
<name>A0A4Y2U6U2_ARAVE</name>
<sequence length="177" mass="20937">MCKEKRKIVLFIDNCTTHSLIPEMNAVKVVFLPPNTTSKLQPLDQGIIKSFKVFYRKELVKKVVNSNDKKQKMKPFNMVDSMRMADRAWMNVTQKKIKTFFEKAGFFSVESESDEEQELHTETQQCEEWEKVSKILSHSKTTTFETFTEFDSDVQVCGLMMRSFIKQFLRLRVMRKR</sequence>
<dbReference type="EMBL" id="BGPR01033462">
    <property type="protein sequence ID" value="GBO07406.1"/>
    <property type="molecule type" value="Genomic_DNA"/>
</dbReference>
<organism evidence="2 4">
    <name type="scientific">Araneus ventricosus</name>
    <name type="common">Orbweaver spider</name>
    <name type="synonym">Epeira ventricosa</name>
    <dbReference type="NCBI Taxonomy" id="182803"/>
    <lineage>
        <taxon>Eukaryota</taxon>
        <taxon>Metazoa</taxon>
        <taxon>Ecdysozoa</taxon>
        <taxon>Arthropoda</taxon>
        <taxon>Chelicerata</taxon>
        <taxon>Arachnida</taxon>
        <taxon>Araneae</taxon>
        <taxon>Araneomorphae</taxon>
        <taxon>Entelegynae</taxon>
        <taxon>Araneoidea</taxon>
        <taxon>Araneidae</taxon>
        <taxon>Araneus</taxon>
    </lineage>
</organism>
<feature type="domain" description="DDE-1" evidence="1">
    <location>
        <begin position="3"/>
        <end position="101"/>
    </location>
</feature>
<reference evidence="2 4" key="1">
    <citation type="journal article" date="2019" name="Sci. Rep.">
        <title>Orb-weaving spider Araneus ventricosus genome elucidates the spidroin gene catalogue.</title>
        <authorList>
            <person name="Kono N."/>
            <person name="Nakamura H."/>
            <person name="Ohtoshi R."/>
            <person name="Moran D.A.P."/>
            <person name="Shinohara A."/>
            <person name="Yoshida Y."/>
            <person name="Fujiwara M."/>
            <person name="Mori M."/>
            <person name="Tomita M."/>
            <person name="Arakawa K."/>
        </authorList>
    </citation>
    <scope>NUCLEOTIDE SEQUENCE [LARGE SCALE GENOMIC DNA]</scope>
</reference>
<dbReference type="Pfam" id="PF03184">
    <property type="entry name" value="DDE_1"/>
    <property type="match status" value="1"/>
</dbReference>
<evidence type="ECO:0000259" key="1">
    <source>
        <dbReference type="Pfam" id="PF03184"/>
    </source>
</evidence>
<dbReference type="GO" id="GO:0005634">
    <property type="term" value="C:nucleus"/>
    <property type="evidence" value="ECO:0007669"/>
    <property type="project" value="TreeGrafter"/>
</dbReference>
<dbReference type="InterPro" id="IPR004875">
    <property type="entry name" value="DDE_SF_endonuclease_dom"/>
</dbReference>
<dbReference type="AlphaFoldDB" id="A0A4Y2U6U2"/>
<dbReference type="GO" id="GO:0003677">
    <property type="term" value="F:DNA binding"/>
    <property type="evidence" value="ECO:0007669"/>
    <property type="project" value="TreeGrafter"/>
</dbReference>
<accession>A0A4Y2U6U2</accession>
<dbReference type="InterPro" id="IPR050863">
    <property type="entry name" value="CenT-Element_Derived"/>
</dbReference>
<dbReference type="PANTHER" id="PTHR19303:SF73">
    <property type="entry name" value="PROTEIN PDC2"/>
    <property type="match status" value="1"/>
</dbReference>
<dbReference type="OrthoDB" id="6436717at2759"/>
<dbReference type="Proteomes" id="UP000499080">
    <property type="component" value="Unassembled WGS sequence"/>
</dbReference>
<keyword evidence="4" id="KW-1185">Reference proteome</keyword>
<dbReference type="EMBL" id="BGPR01033464">
    <property type="protein sequence ID" value="GBO07408.1"/>
    <property type="molecule type" value="Genomic_DNA"/>
</dbReference>
<protein>
    <recommendedName>
        <fullName evidence="1">DDE-1 domain-containing protein</fullName>
    </recommendedName>
</protein>
<evidence type="ECO:0000313" key="3">
    <source>
        <dbReference type="EMBL" id="GBO07408.1"/>
    </source>
</evidence>
<comment type="caution">
    <text evidence="2">The sequence shown here is derived from an EMBL/GenBank/DDBJ whole genome shotgun (WGS) entry which is preliminary data.</text>
</comment>
<dbReference type="PANTHER" id="PTHR19303">
    <property type="entry name" value="TRANSPOSON"/>
    <property type="match status" value="1"/>
</dbReference>
<gene>
    <name evidence="3" type="ORF">AVEN_163365_1</name>
    <name evidence="2" type="ORF">AVEN_268857_1</name>
</gene>
<proteinExistence type="predicted"/>